<accession>A0A0H5SHZ1</accession>
<dbReference type="Proteomes" id="UP000236497">
    <property type="component" value="Unassembled WGS sequence"/>
</dbReference>
<sequence length="161" mass="17870">MKNLFDKKIFIWFLGLFVLAIELVFIAFNLTNLNVLTYLLCIGFVPAIILFATSLIYSSFANKTKLIKYVLAIVVALVFSAILLTFCELMISTEIVNQIIENSMTSDTTQVSMNTATAGDNIQSVLLYVAFSGVGCFIGTSIYKKKMSKNVSNNANINEYD</sequence>
<feature type="transmembrane region" description="Helical" evidence="1">
    <location>
        <begin position="69"/>
        <end position="91"/>
    </location>
</feature>
<evidence type="ECO:0000256" key="1">
    <source>
        <dbReference type="SAM" id="Phobius"/>
    </source>
</evidence>
<dbReference type="RefSeq" id="WP_103203209.1">
    <property type="nucleotide sequence ID" value="NZ_CVTD020000020.1"/>
</dbReference>
<proteinExistence type="predicted"/>
<dbReference type="AlphaFoldDB" id="A0A0H5SHZ1"/>
<feature type="transmembrane region" description="Helical" evidence="1">
    <location>
        <begin position="125"/>
        <end position="143"/>
    </location>
</feature>
<evidence type="ECO:0000313" key="3">
    <source>
        <dbReference type="Proteomes" id="UP000236497"/>
    </source>
</evidence>
<protein>
    <submittedName>
        <fullName evidence="2">Uncharacterized protein</fullName>
    </submittedName>
</protein>
<evidence type="ECO:0000313" key="2">
    <source>
        <dbReference type="EMBL" id="CRZ35112.1"/>
    </source>
</evidence>
<organism evidence="2 3">
    <name type="scientific">Herbinix hemicellulosilytica</name>
    <dbReference type="NCBI Taxonomy" id="1564487"/>
    <lineage>
        <taxon>Bacteria</taxon>
        <taxon>Bacillati</taxon>
        <taxon>Bacillota</taxon>
        <taxon>Clostridia</taxon>
        <taxon>Lachnospirales</taxon>
        <taxon>Lachnospiraceae</taxon>
        <taxon>Herbinix</taxon>
    </lineage>
</organism>
<keyword evidence="1" id="KW-1133">Transmembrane helix</keyword>
<reference evidence="2 3" key="1">
    <citation type="submission" date="2015-06" db="EMBL/GenBank/DDBJ databases">
        <authorList>
            <person name="Wibberg Daniel"/>
        </authorList>
    </citation>
    <scope>NUCLEOTIDE SEQUENCE [LARGE SCALE GENOMIC DNA]</scope>
    <source>
        <strain evidence="2 3">T3/55T</strain>
    </source>
</reference>
<name>A0A0H5SHZ1_HERHM</name>
<feature type="transmembrane region" description="Helical" evidence="1">
    <location>
        <begin position="36"/>
        <end position="57"/>
    </location>
</feature>
<dbReference type="EMBL" id="CVTD020000020">
    <property type="protein sequence ID" value="CRZ35112.1"/>
    <property type="molecule type" value="Genomic_DNA"/>
</dbReference>
<gene>
    <name evidence="2" type="ORF">HHT355_1913</name>
</gene>
<feature type="transmembrane region" description="Helical" evidence="1">
    <location>
        <begin position="9"/>
        <end position="30"/>
    </location>
</feature>
<keyword evidence="1" id="KW-0812">Transmembrane</keyword>
<keyword evidence="1" id="KW-0472">Membrane</keyword>
<keyword evidence="3" id="KW-1185">Reference proteome</keyword>